<dbReference type="EMBL" id="CP046996">
    <property type="protein sequence ID" value="QHA00002.1"/>
    <property type="molecule type" value="Genomic_DNA"/>
</dbReference>
<evidence type="ECO:0000256" key="1">
    <source>
        <dbReference type="SAM" id="MobiDB-lite"/>
    </source>
</evidence>
<evidence type="ECO:0000256" key="2">
    <source>
        <dbReference type="SAM" id="Phobius"/>
    </source>
</evidence>
<dbReference type="Proteomes" id="UP000430508">
    <property type="component" value="Chromosome"/>
</dbReference>
<sequence length="121" mass="14148">MTVENEKSKKGLEERLKEHEETLKKHDERLTILESSSVLESKRLDSLCEQLMEFSFDIKEMLSSHDERIKEQEMECVKKEKDIESLAGSVKAVLSILRWTATTVFLLLAGFFIWYIQIRPA</sequence>
<reference evidence="3 4" key="1">
    <citation type="submission" date="2019-12" db="EMBL/GenBank/DDBJ databases">
        <title>Sequence classification of anaerobic respiratory reductive dehalogenases: First we see many, then we see few.</title>
        <authorList>
            <person name="Molenda O."/>
            <person name="Puentes Jacome L.A."/>
            <person name="Cao X."/>
            <person name="Nesbo C.L."/>
            <person name="Tang S."/>
            <person name="Morson N."/>
            <person name="Patron J."/>
            <person name="Lomheim L."/>
            <person name="Wishart D.S."/>
            <person name="Edwards E.A."/>
        </authorList>
    </citation>
    <scope>NUCLEOTIDE SEQUENCE [LARGE SCALE GENOMIC DNA]</scope>
    <source>
        <strain evidence="3 4">12DCA</strain>
    </source>
</reference>
<dbReference type="AlphaFoldDB" id="A0A857DHN2"/>
<accession>A0A857DHN2</accession>
<organism evidence="3 4">
    <name type="scientific">Dehalobacter restrictus</name>
    <dbReference type="NCBI Taxonomy" id="55583"/>
    <lineage>
        <taxon>Bacteria</taxon>
        <taxon>Bacillati</taxon>
        <taxon>Bacillota</taxon>
        <taxon>Clostridia</taxon>
        <taxon>Eubacteriales</taxon>
        <taxon>Desulfitobacteriaceae</taxon>
        <taxon>Dehalobacter</taxon>
    </lineage>
</organism>
<feature type="transmembrane region" description="Helical" evidence="2">
    <location>
        <begin position="96"/>
        <end position="116"/>
    </location>
</feature>
<keyword evidence="2" id="KW-0472">Membrane</keyword>
<evidence type="ECO:0000313" key="4">
    <source>
        <dbReference type="Proteomes" id="UP000430508"/>
    </source>
</evidence>
<feature type="region of interest" description="Disordered" evidence="1">
    <location>
        <begin position="1"/>
        <end position="21"/>
    </location>
</feature>
<evidence type="ECO:0000313" key="3">
    <source>
        <dbReference type="EMBL" id="QHA00002.1"/>
    </source>
</evidence>
<dbReference type="RefSeq" id="WP_019225099.1">
    <property type="nucleotide sequence ID" value="NZ_CP046996.1"/>
</dbReference>
<protein>
    <submittedName>
        <fullName evidence="3">Uncharacterized protein</fullName>
    </submittedName>
</protein>
<keyword evidence="2" id="KW-1133">Transmembrane helix</keyword>
<name>A0A857DHN2_9FIRM</name>
<gene>
    <name evidence="3" type="ORF">GQ588_04740</name>
</gene>
<proteinExistence type="predicted"/>
<keyword evidence="2" id="KW-0812">Transmembrane</keyword>